<dbReference type="Proteomes" id="UP001432075">
    <property type="component" value="Chromosome"/>
</dbReference>
<evidence type="ECO:0000313" key="1">
    <source>
        <dbReference type="EMBL" id="WUO50608.1"/>
    </source>
</evidence>
<evidence type="ECO:0000313" key="2">
    <source>
        <dbReference type="Proteomes" id="UP001432075"/>
    </source>
</evidence>
<proteinExistence type="predicted"/>
<dbReference type="EMBL" id="CP108057">
    <property type="protein sequence ID" value="WUO50608.1"/>
    <property type="molecule type" value="Genomic_DNA"/>
</dbReference>
<organism evidence="1 2">
    <name type="scientific">Streptomyces goshikiensis</name>
    <dbReference type="NCBI Taxonomy" id="1942"/>
    <lineage>
        <taxon>Bacteria</taxon>
        <taxon>Bacillati</taxon>
        <taxon>Actinomycetota</taxon>
        <taxon>Actinomycetes</taxon>
        <taxon>Kitasatosporales</taxon>
        <taxon>Streptomycetaceae</taxon>
        <taxon>Streptomyces</taxon>
    </lineage>
</organism>
<reference evidence="1" key="1">
    <citation type="submission" date="2022-10" db="EMBL/GenBank/DDBJ databases">
        <title>The complete genomes of actinobacterial strains from the NBC collection.</title>
        <authorList>
            <person name="Joergensen T.S."/>
            <person name="Alvarez Arevalo M."/>
            <person name="Sterndorff E.B."/>
            <person name="Faurdal D."/>
            <person name="Vuksanovic O."/>
            <person name="Mourched A.-S."/>
            <person name="Charusanti P."/>
            <person name="Shaw S."/>
            <person name="Blin K."/>
            <person name="Weber T."/>
        </authorList>
    </citation>
    <scope>NUCLEOTIDE SEQUENCE</scope>
    <source>
        <strain evidence="1">NBC_00283</strain>
    </source>
</reference>
<accession>A0ABZ1RUT9</accession>
<protein>
    <submittedName>
        <fullName evidence="1">Uncharacterized protein</fullName>
    </submittedName>
</protein>
<gene>
    <name evidence="1" type="ORF">OHU17_34855</name>
</gene>
<keyword evidence="2" id="KW-1185">Reference proteome</keyword>
<sequence>MARIGAAVLLLVAVVWAVIVPGVGTWIAAAVLAGLASTLGGLVTRGADRVLARGRDAIVAATPASPIVVEAVEPYGRNKHVGPIPVGREERLNSPGWVTEAVATSVYLTIEATVERAVILTRLEVRVEARSRRPPGNLVAPPDSGIYARPMAPEEARTFLVDLGEARPTPQQDEGVPSFPYSVSHLDPERFRIHAFLDRPGDVTWRVEIHWRCNGESGVVVADNEGRPFRLVRTLPAR</sequence>
<dbReference type="RefSeq" id="WP_328777366.1">
    <property type="nucleotide sequence ID" value="NZ_CP108057.1"/>
</dbReference>
<name>A0ABZ1RUT9_9ACTN</name>